<dbReference type="InterPro" id="IPR036047">
    <property type="entry name" value="F-box-like_dom_sf"/>
</dbReference>
<proteinExistence type="predicted"/>
<accession>A0A9P7EX45</accession>
<dbReference type="EMBL" id="JABBWM010000086">
    <property type="protein sequence ID" value="KAG2093146.1"/>
    <property type="molecule type" value="Genomic_DNA"/>
</dbReference>
<dbReference type="SMART" id="SM00256">
    <property type="entry name" value="FBOX"/>
    <property type="match status" value="1"/>
</dbReference>
<evidence type="ECO:0000259" key="1">
    <source>
        <dbReference type="PROSITE" id="PS50181"/>
    </source>
</evidence>
<organism evidence="2 3">
    <name type="scientific">Suillus discolor</name>
    <dbReference type="NCBI Taxonomy" id="1912936"/>
    <lineage>
        <taxon>Eukaryota</taxon>
        <taxon>Fungi</taxon>
        <taxon>Dikarya</taxon>
        <taxon>Basidiomycota</taxon>
        <taxon>Agaricomycotina</taxon>
        <taxon>Agaricomycetes</taxon>
        <taxon>Agaricomycetidae</taxon>
        <taxon>Boletales</taxon>
        <taxon>Suillineae</taxon>
        <taxon>Suillaceae</taxon>
        <taxon>Suillus</taxon>
    </lineage>
</organism>
<dbReference type="OrthoDB" id="3193353at2759"/>
<dbReference type="InterPro" id="IPR001810">
    <property type="entry name" value="F-box_dom"/>
</dbReference>
<keyword evidence="3" id="KW-1185">Reference proteome</keyword>
<dbReference type="Gene3D" id="1.20.1280.50">
    <property type="match status" value="1"/>
</dbReference>
<dbReference type="Pfam" id="PF12937">
    <property type="entry name" value="F-box-like"/>
    <property type="match status" value="1"/>
</dbReference>
<name>A0A9P7EX45_9AGAM</name>
<reference evidence="2" key="1">
    <citation type="journal article" date="2020" name="New Phytol.">
        <title>Comparative genomics reveals dynamic genome evolution in host specialist ectomycorrhizal fungi.</title>
        <authorList>
            <person name="Lofgren L.A."/>
            <person name="Nguyen N.H."/>
            <person name="Vilgalys R."/>
            <person name="Ruytinx J."/>
            <person name="Liao H.L."/>
            <person name="Branco S."/>
            <person name="Kuo A."/>
            <person name="LaButti K."/>
            <person name="Lipzen A."/>
            <person name="Andreopoulos W."/>
            <person name="Pangilinan J."/>
            <person name="Riley R."/>
            <person name="Hundley H."/>
            <person name="Na H."/>
            <person name="Barry K."/>
            <person name="Grigoriev I.V."/>
            <person name="Stajich J.E."/>
            <person name="Kennedy P.G."/>
        </authorList>
    </citation>
    <scope>NUCLEOTIDE SEQUENCE</scope>
    <source>
        <strain evidence="2">FC423</strain>
    </source>
</reference>
<dbReference type="PROSITE" id="PS50181">
    <property type="entry name" value="FBOX"/>
    <property type="match status" value="1"/>
</dbReference>
<sequence>MNELTIGSHFRNRSPSLDTIPLDILFDIFQLLPIQSVLALRQTSKSFDAITRMHSLWAFFLRSLVQQNIPIPYFDGKSPESLSASELERFTCRALALHINWTNPNPNLKREVHFGAAVKDPYVFFMKFLPGRGNRWLISVTSEEFEKRIVQCWDLTVLQPVCIAKLTYTNRALNNRVIINNDPSSPAIMAIQSEPEVTEILTIDFEEKDPESAFVLLSAINGRREINLLSGNTLITKNQKWHGKVSIWDISDQPYEKIQLVSPSPYYRCRAMHLCDDYLIIFFIQTVKLYSTIPRPTDIATPGVPISYPLAQYNFHHQVIDNVDMSEQVSWHAARLRRPSPINIVVRIGSTFSWSGHTLHHFVLDPNPAYVPGRETSLYNLPYLMQPTLVHTICSPVRTICYANLSDQKSDVALGRYGTMLLLDNHFPDLADRMESSDFQHQRLSVRILTTTGGSSTSQHNSHRSKAFRVRASNYWNGVAIDEESGRIVVSDVDGTITLFEYL</sequence>
<gene>
    <name evidence="2" type="ORF">F5147DRAFT_642740</name>
</gene>
<dbReference type="SUPFAM" id="SSF81383">
    <property type="entry name" value="F-box domain"/>
    <property type="match status" value="1"/>
</dbReference>
<dbReference type="RefSeq" id="XP_041287107.1">
    <property type="nucleotide sequence ID" value="XM_041433103.1"/>
</dbReference>
<dbReference type="AlphaFoldDB" id="A0A9P7EX45"/>
<evidence type="ECO:0000313" key="2">
    <source>
        <dbReference type="EMBL" id="KAG2093146.1"/>
    </source>
</evidence>
<comment type="caution">
    <text evidence="2">The sequence shown here is derived from an EMBL/GenBank/DDBJ whole genome shotgun (WGS) entry which is preliminary data.</text>
</comment>
<dbReference type="GeneID" id="64695362"/>
<evidence type="ECO:0000313" key="3">
    <source>
        <dbReference type="Proteomes" id="UP000823399"/>
    </source>
</evidence>
<protein>
    <recommendedName>
        <fullName evidence="1">F-box domain-containing protein</fullName>
    </recommendedName>
</protein>
<feature type="domain" description="F-box" evidence="1">
    <location>
        <begin position="14"/>
        <end position="60"/>
    </location>
</feature>
<dbReference type="Proteomes" id="UP000823399">
    <property type="component" value="Unassembled WGS sequence"/>
</dbReference>